<comment type="caution">
    <text evidence="1">The sequence shown here is derived from an EMBL/GenBank/DDBJ whole genome shotgun (WGS) entry which is preliminary data.</text>
</comment>
<evidence type="ECO:0008006" key="3">
    <source>
        <dbReference type="Google" id="ProtNLM"/>
    </source>
</evidence>
<organism evidence="1 2">
    <name type="scientific">Microbulbifer rhizosphaerae</name>
    <dbReference type="NCBI Taxonomy" id="1562603"/>
    <lineage>
        <taxon>Bacteria</taxon>
        <taxon>Pseudomonadati</taxon>
        <taxon>Pseudomonadota</taxon>
        <taxon>Gammaproteobacteria</taxon>
        <taxon>Cellvibrionales</taxon>
        <taxon>Microbulbiferaceae</taxon>
        <taxon>Microbulbifer</taxon>
    </lineage>
</organism>
<evidence type="ECO:0000313" key="1">
    <source>
        <dbReference type="EMBL" id="MBB3063685.1"/>
    </source>
</evidence>
<dbReference type="AlphaFoldDB" id="A0A7W4ZCU6"/>
<reference evidence="1 2" key="1">
    <citation type="submission" date="2020-08" db="EMBL/GenBank/DDBJ databases">
        <title>Genomic Encyclopedia of Type Strains, Phase III (KMG-III): the genomes of soil and plant-associated and newly described type strains.</title>
        <authorList>
            <person name="Whitman W."/>
        </authorList>
    </citation>
    <scope>NUCLEOTIDE SEQUENCE [LARGE SCALE GENOMIC DNA]</scope>
    <source>
        <strain evidence="1 2">CECT 8799</strain>
    </source>
</reference>
<protein>
    <recommendedName>
        <fullName evidence="3">RiboL-PSP-HEPN domain-containing protein</fullName>
    </recommendedName>
</protein>
<sequence>MQHQGYIHEMEEKFESLHESVAVSTTDSVSIYANLKYSEIFPKIHRDSIFISTVGYLEYLLVGFCRVCERDFSVKQSIKKRSNLRDTFIYLTDIVGLDLTPLSEEVSYFNDCSFIRNSIAHRAGIISENLDQEAFNRLQKKQEIALDTNFCVVISRNFILEFVANCRAIFIQLEEPVDRKIIERFGPYNHLTPDEQLALIDNA</sequence>
<name>A0A7W4ZCU6_9GAMM</name>
<dbReference type="Proteomes" id="UP000535937">
    <property type="component" value="Unassembled WGS sequence"/>
</dbReference>
<dbReference type="RefSeq" id="WP_183464069.1">
    <property type="nucleotide sequence ID" value="NZ_JACHWZ010000050.1"/>
</dbReference>
<dbReference type="EMBL" id="JACHWZ010000050">
    <property type="protein sequence ID" value="MBB3063685.1"/>
    <property type="molecule type" value="Genomic_DNA"/>
</dbReference>
<keyword evidence="2" id="KW-1185">Reference proteome</keyword>
<gene>
    <name evidence="1" type="ORF">FHS09_004551</name>
</gene>
<accession>A0A7W4ZCU6</accession>
<proteinExistence type="predicted"/>
<evidence type="ECO:0000313" key="2">
    <source>
        <dbReference type="Proteomes" id="UP000535937"/>
    </source>
</evidence>